<sequence length="274" mass="30691">MIQTTALTYSIQHKAILEPINLTVHPGELLVVLGPNGAGKSTLLKLLTGETTACGGDLSINSLPLQTLTAVQMAMLRAVMPQHSQVSFSYTALEVIALGMLSHQKNSRSYELMEEVMGLTETREFAYRQMEELSGGEKQRVHLARVLLQIWEDKPNPRYLFLDEPTSSMDIAQQHQVLKLVQKVKHKNIGVLAIVHDLNLAAQYADKVLLLNKGRALHYGPRLEVMTSQKLTEVFDHPISVINHPLYAQDIIITSETRVQQQEKQFKYASIKTA</sequence>
<gene>
    <name evidence="7" type="primary">chuV</name>
    <name evidence="7" type="ORF">GCM10007049_05180</name>
</gene>
<keyword evidence="1" id="KW-0813">Transport</keyword>
<comment type="function">
    <text evidence="5">Part of the ABC transporter complex HmuTUV involved in hemin import. Responsible for energy coupling to the transport system.</text>
</comment>
<dbReference type="SMART" id="SM00382">
    <property type="entry name" value="AAA"/>
    <property type="match status" value="1"/>
</dbReference>
<accession>A0A918PM81</accession>
<dbReference type="GO" id="GO:0016887">
    <property type="term" value="F:ATP hydrolysis activity"/>
    <property type="evidence" value="ECO:0007669"/>
    <property type="project" value="InterPro"/>
</dbReference>
<comment type="caution">
    <text evidence="7">The sequence shown here is derived from an EMBL/GenBank/DDBJ whole genome shotgun (WGS) entry which is preliminary data.</text>
</comment>
<dbReference type="GO" id="GO:0005524">
    <property type="term" value="F:ATP binding"/>
    <property type="evidence" value="ECO:0007669"/>
    <property type="project" value="UniProtKB-KW"/>
</dbReference>
<protein>
    <submittedName>
        <fullName evidence="7">Hemin import ATP-binding protein HmuV</fullName>
    </submittedName>
</protein>
<dbReference type="PANTHER" id="PTHR42794">
    <property type="entry name" value="HEMIN IMPORT ATP-BINDING PROTEIN HMUV"/>
    <property type="match status" value="1"/>
</dbReference>
<evidence type="ECO:0000256" key="4">
    <source>
        <dbReference type="ARBA" id="ARBA00022967"/>
    </source>
</evidence>
<keyword evidence="8" id="KW-1185">Reference proteome</keyword>
<dbReference type="Pfam" id="PF00005">
    <property type="entry name" value="ABC_tran"/>
    <property type="match status" value="1"/>
</dbReference>
<feature type="domain" description="ABC transporter" evidence="6">
    <location>
        <begin position="2"/>
        <end position="238"/>
    </location>
</feature>
<organism evidence="7 8">
    <name type="scientific">Echinicola pacifica</name>
    <dbReference type="NCBI Taxonomy" id="346377"/>
    <lineage>
        <taxon>Bacteria</taxon>
        <taxon>Pseudomonadati</taxon>
        <taxon>Bacteroidota</taxon>
        <taxon>Cytophagia</taxon>
        <taxon>Cytophagales</taxon>
        <taxon>Cyclobacteriaceae</taxon>
        <taxon>Echinicola</taxon>
    </lineage>
</organism>
<dbReference type="SUPFAM" id="SSF52540">
    <property type="entry name" value="P-loop containing nucleoside triphosphate hydrolases"/>
    <property type="match status" value="1"/>
</dbReference>
<evidence type="ECO:0000256" key="5">
    <source>
        <dbReference type="ARBA" id="ARBA00037066"/>
    </source>
</evidence>
<keyword evidence="2" id="KW-0547">Nucleotide-binding</keyword>
<reference evidence="7" key="2">
    <citation type="submission" date="2020-09" db="EMBL/GenBank/DDBJ databases">
        <authorList>
            <person name="Sun Q."/>
            <person name="Kim S."/>
        </authorList>
    </citation>
    <scope>NUCLEOTIDE SEQUENCE</scope>
    <source>
        <strain evidence="7">KCTC 12368</strain>
    </source>
</reference>
<evidence type="ECO:0000256" key="2">
    <source>
        <dbReference type="ARBA" id="ARBA00022741"/>
    </source>
</evidence>
<dbReference type="Gene3D" id="3.40.50.300">
    <property type="entry name" value="P-loop containing nucleotide triphosphate hydrolases"/>
    <property type="match status" value="1"/>
</dbReference>
<dbReference type="Proteomes" id="UP000619457">
    <property type="component" value="Unassembled WGS sequence"/>
</dbReference>
<evidence type="ECO:0000256" key="3">
    <source>
        <dbReference type="ARBA" id="ARBA00022840"/>
    </source>
</evidence>
<dbReference type="InterPro" id="IPR027417">
    <property type="entry name" value="P-loop_NTPase"/>
</dbReference>
<name>A0A918PM81_9BACT</name>
<dbReference type="EMBL" id="BMWX01000001">
    <property type="protein sequence ID" value="GGZ15917.1"/>
    <property type="molecule type" value="Genomic_DNA"/>
</dbReference>
<evidence type="ECO:0000259" key="6">
    <source>
        <dbReference type="PROSITE" id="PS50893"/>
    </source>
</evidence>
<dbReference type="PANTHER" id="PTHR42794:SF1">
    <property type="entry name" value="HEMIN IMPORT ATP-BINDING PROTEIN HMUV"/>
    <property type="match status" value="1"/>
</dbReference>
<proteinExistence type="predicted"/>
<reference evidence="7" key="1">
    <citation type="journal article" date="2014" name="Int. J. Syst. Evol. Microbiol.">
        <title>Complete genome sequence of Corynebacterium casei LMG S-19264T (=DSM 44701T), isolated from a smear-ripened cheese.</title>
        <authorList>
            <consortium name="US DOE Joint Genome Institute (JGI-PGF)"/>
            <person name="Walter F."/>
            <person name="Albersmeier A."/>
            <person name="Kalinowski J."/>
            <person name="Ruckert C."/>
        </authorList>
    </citation>
    <scope>NUCLEOTIDE SEQUENCE</scope>
    <source>
        <strain evidence="7">KCTC 12368</strain>
    </source>
</reference>
<dbReference type="AlphaFoldDB" id="A0A918PM81"/>
<keyword evidence="4" id="KW-1278">Translocase</keyword>
<evidence type="ECO:0000313" key="8">
    <source>
        <dbReference type="Proteomes" id="UP000619457"/>
    </source>
</evidence>
<dbReference type="CDD" id="cd03214">
    <property type="entry name" value="ABC_Iron-Siderophores_B12_Hemin"/>
    <property type="match status" value="1"/>
</dbReference>
<dbReference type="InterPro" id="IPR003593">
    <property type="entry name" value="AAA+_ATPase"/>
</dbReference>
<dbReference type="InterPro" id="IPR003439">
    <property type="entry name" value="ABC_transporter-like_ATP-bd"/>
</dbReference>
<dbReference type="PROSITE" id="PS50893">
    <property type="entry name" value="ABC_TRANSPORTER_2"/>
    <property type="match status" value="1"/>
</dbReference>
<evidence type="ECO:0000256" key="1">
    <source>
        <dbReference type="ARBA" id="ARBA00022448"/>
    </source>
</evidence>
<dbReference type="NCBIfam" id="NF010068">
    <property type="entry name" value="PRK13548.1"/>
    <property type="match status" value="1"/>
</dbReference>
<evidence type="ECO:0000313" key="7">
    <source>
        <dbReference type="EMBL" id="GGZ15917.1"/>
    </source>
</evidence>
<keyword evidence="3 7" id="KW-0067">ATP-binding</keyword>